<dbReference type="GO" id="GO:0051607">
    <property type="term" value="P:defense response to virus"/>
    <property type="evidence" value="ECO:0007669"/>
    <property type="project" value="UniProtKB-KW"/>
</dbReference>
<dbReference type="InterPro" id="IPR040932">
    <property type="entry name" value="Csm4_C"/>
</dbReference>
<evidence type="ECO:0000313" key="7">
    <source>
        <dbReference type="EMBL" id="HHE75784.1"/>
    </source>
</evidence>
<reference evidence="7" key="1">
    <citation type="journal article" date="2020" name="mSystems">
        <title>Genome- and Community-Level Interaction Insights into Carbon Utilization and Element Cycling Functions of Hydrothermarchaeota in Hydrothermal Sediment.</title>
        <authorList>
            <person name="Zhou Z."/>
            <person name="Liu Y."/>
            <person name="Xu W."/>
            <person name="Pan J."/>
            <person name="Luo Z.H."/>
            <person name="Li M."/>
        </authorList>
    </citation>
    <scope>NUCLEOTIDE SEQUENCE [LARGE SCALE GENOMIC DNA]</scope>
    <source>
        <strain evidence="7">HyVt-85</strain>
    </source>
</reference>
<gene>
    <name evidence="7" type="primary">csm4</name>
    <name evidence="7" type="ORF">ENL31_01480</name>
</gene>
<evidence type="ECO:0000256" key="1">
    <source>
        <dbReference type="ARBA" id="ARBA00005772"/>
    </source>
</evidence>
<dbReference type="AlphaFoldDB" id="A0A7J3TA25"/>
<feature type="domain" description="CRISPR type III-associated protein" evidence="5">
    <location>
        <begin position="22"/>
        <end position="249"/>
    </location>
</feature>
<dbReference type="InterPro" id="IPR005510">
    <property type="entry name" value="Csm4"/>
</dbReference>
<evidence type="ECO:0000256" key="3">
    <source>
        <dbReference type="ARBA" id="ARBA00022884"/>
    </source>
</evidence>
<dbReference type="Proteomes" id="UP000886130">
    <property type="component" value="Unassembled WGS sequence"/>
</dbReference>
<name>A0A7J3TA25_9ARCH</name>
<dbReference type="GO" id="GO:0003723">
    <property type="term" value="F:RNA binding"/>
    <property type="evidence" value="ECO:0007669"/>
    <property type="project" value="UniProtKB-KW"/>
</dbReference>
<keyword evidence="4" id="KW-0051">Antiviral defense</keyword>
<protein>
    <recommendedName>
        <fullName evidence="2">CRISPR system Cms protein Csm4</fullName>
    </recommendedName>
</protein>
<accession>A0A7J3TA25</accession>
<dbReference type="EMBL" id="DRTM01000108">
    <property type="protein sequence ID" value="HHE75784.1"/>
    <property type="molecule type" value="Genomic_DNA"/>
</dbReference>
<evidence type="ECO:0000256" key="4">
    <source>
        <dbReference type="ARBA" id="ARBA00023118"/>
    </source>
</evidence>
<proteinExistence type="inferred from homology"/>
<evidence type="ECO:0000256" key="2">
    <source>
        <dbReference type="ARBA" id="ARBA00016109"/>
    </source>
</evidence>
<comment type="caution">
    <text evidence="7">The sequence shown here is derived from an EMBL/GenBank/DDBJ whole genome shotgun (WGS) entry which is preliminary data.</text>
</comment>
<dbReference type="Pfam" id="PF03787">
    <property type="entry name" value="RAMPs"/>
    <property type="match status" value="1"/>
</dbReference>
<dbReference type="Pfam" id="PF17953">
    <property type="entry name" value="Csm4_C"/>
    <property type="match status" value="1"/>
</dbReference>
<keyword evidence="3" id="KW-0694">RNA-binding</keyword>
<sequence>MMIWRLEPRANFHLGEKEGVLESTSDYIHSDTLFSAISHAYRLLYGNKELNELLNDFNNRDPPFLISSAFFYAGEILTFPLPLSINWGDYIDDRLIEALNTGRKREEKIDRFDLLKRLNRVRFVSESIFWDIVKEESRIKNYINESNIVQGILFSDEELGRLRKQLGVEENEDIRIINRREVPRVAIDRRANVSHIYHFGEVSFAKGCGLYFMMDMRKREYEREVKAAIRLLGDEGIGGDRTCGKGLFKAKCESKDMDMNLKSANHFVTLSLYYPMKEELKSMENSYYELIRRGGWIYSLDAMDIRRRVVRMFSEGSVFKTVNGRELYGGMADVKPKGFEKHGVYRYGFAFAVPLVKQR</sequence>
<evidence type="ECO:0000259" key="5">
    <source>
        <dbReference type="Pfam" id="PF03787"/>
    </source>
</evidence>
<dbReference type="NCBIfam" id="TIGR01903">
    <property type="entry name" value="cas5_csm4"/>
    <property type="match status" value="1"/>
</dbReference>
<comment type="similarity">
    <text evidence="1">Belongs to the CRISPR-associated Csm4 family.</text>
</comment>
<feature type="domain" description="Csm4 C-terminal" evidence="6">
    <location>
        <begin position="263"/>
        <end position="355"/>
    </location>
</feature>
<organism evidence="7">
    <name type="scientific">Candidatus Aciduliprofundum boonei</name>
    <dbReference type="NCBI Taxonomy" id="379547"/>
    <lineage>
        <taxon>Archaea</taxon>
        <taxon>Methanobacteriati</taxon>
        <taxon>Thermoplasmatota</taxon>
        <taxon>DHVE2 group</taxon>
        <taxon>Candidatus Aciduliprofundum</taxon>
    </lineage>
</organism>
<evidence type="ECO:0000259" key="6">
    <source>
        <dbReference type="Pfam" id="PF17953"/>
    </source>
</evidence>
<dbReference type="InterPro" id="IPR005537">
    <property type="entry name" value="RAMP_III_fam"/>
</dbReference>